<comment type="caution">
    <text evidence="2">The sequence shown here is derived from an EMBL/GenBank/DDBJ whole genome shotgun (WGS) entry which is preliminary data.</text>
</comment>
<keyword evidence="3" id="KW-1185">Reference proteome</keyword>
<proteinExistence type="predicted"/>
<dbReference type="Proteomes" id="UP001634394">
    <property type="component" value="Unassembled WGS sequence"/>
</dbReference>
<gene>
    <name evidence="2" type="ORF">ACJMK2_008863</name>
</gene>
<sequence length="222" mass="25812">MAFCVTYQCIQNYNIRNLYGGLPTEIKWRTTSFCPVLTPAKRIHDEQRLPPDRFEVKFYEYNREYDIRVPKAPAFQILSRKEVQEIVDRVYRPISRRQCKRVGSSHNEEDTLGERPNGSSTSYKSKSSRSLTSAKSYSQSELEAITNRVSKATVASDIRVKMRNNVNTPLPDLVKCWKVENPVHMRYKLRHSSSPTQARLTFIEKTLSMDEETISDDEHTLD</sequence>
<evidence type="ECO:0000313" key="2">
    <source>
        <dbReference type="EMBL" id="KAL3858591.1"/>
    </source>
</evidence>
<evidence type="ECO:0000256" key="1">
    <source>
        <dbReference type="SAM" id="MobiDB-lite"/>
    </source>
</evidence>
<evidence type="ECO:0000313" key="3">
    <source>
        <dbReference type="Proteomes" id="UP001634394"/>
    </source>
</evidence>
<feature type="region of interest" description="Disordered" evidence="1">
    <location>
        <begin position="98"/>
        <end position="137"/>
    </location>
</feature>
<name>A0ABD3VAH3_SINWO</name>
<reference evidence="2 3" key="1">
    <citation type="submission" date="2024-11" db="EMBL/GenBank/DDBJ databases">
        <title>Chromosome-level genome assembly of the freshwater bivalve Anodonta woodiana.</title>
        <authorList>
            <person name="Chen X."/>
        </authorList>
    </citation>
    <scope>NUCLEOTIDE SEQUENCE [LARGE SCALE GENOMIC DNA]</scope>
    <source>
        <strain evidence="2">MN2024</strain>
        <tissue evidence="2">Gills</tissue>
    </source>
</reference>
<organism evidence="2 3">
    <name type="scientific">Sinanodonta woodiana</name>
    <name type="common">Chinese pond mussel</name>
    <name type="synonym">Anodonta woodiana</name>
    <dbReference type="NCBI Taxonomy" id="1069815"/>
    <lineage>
        <taxon>Eukaryota</taxon>
        <taxon>Metazoa</taxon>
        <taxon>Spiralia</taxon>
        <taxon>Lophotrochozoa</taxon>
        <taxon>Mollusca</taxon>
        <taxon>Bivalvia</taxon>
        <taxon>Autobranchia</taxon>
        <taxon>Heteroconchia</taxon>
        <taxon>Palaeoheterodonta</taxon>
        <taxon>Unionida</taxon>
        <taxon>Unionoidea</taxon>
        <taxon>Unionidae</taxon>
        <taxon>Unioninae</taxon>
        <taxon>Sinanodonta</taxon>
    </lineage>
</organism>
<dbReference type="EMBL" id="JBJQND010000012">
    <property type="protein sequence ID" value="KAL3858591.1"/>
    <property type="molecule type" value="Genomic_DNA"/>
</dbReference>
<protein>
    <submittedName>
        <fullName evidence="2">Uncharacterized protein</fullName>
    </submittedName>
</protein>
<feature type="compositionally biased region" description="Low complexity" evidence="1">
    <location>
        <begin position="119"/>
        <end position="137"/>
    </location>
</feature>
<dbReference type="AlphaFoldDB" id="A0ABD3VAH3"/>
<accession>A0ABD3VAH3</accession>